<gene>
    <name evidence="1" type="ordered locus">RHECIAT_CH0001991</name>
</gene>
<proteinExistence type="predicted"/>
<name>B3PYM3_RHIE6</name>
<protein>
    <submittedName>
        <fullName evidence="1">Uncharacterized protein</fullName>
    </submittedName>
</protein>
<dbReference type="Proteomes" id="UP000008817">
    <property type="component" value="Chromosome"/>
</dbReference>
<sequence>MSERCVRLPNCLDTLPARVGLSQSQMSPWSSVAINNCGKIQNFGQLRRIHGRLVTKWASDCGKITRKSYFSM</sequence>
<dbReference type="EMBL" id="CP001074">
    <property type="protein sequence ID" value="ACE90952.1"/>
    <property type="molecule type" value="Genomic_DNA"/>
</dbReference>
<reference evidence="1 2" key="1">
    <citation type="submission" date="2008-04" db="EMBL/GenBank/DDBJ databases">
        <title>Genome diversity and DNA divergence of Rhizobium etli.</title>
        <authorList>
            <person name="Gonzalez V."/>
            <person name="Acosta J.L."/>
            <person name="Santamaria R.I."/>
            <person name="Bustos P."/>
            <person name="Hernandez-Gonzalez I.L."/>
            <person name="Fernandez J.L."/>
            <person name="Diaz R."/>
            <person name="Flores M."/>
            <person name="Mora J."/>
            <person name="Palacios R."/>
            <person name="Davila G."/>
        </authorList>
    </citation>
    <scope>NUCLEOTIDE SEQUENCE [LARGE SCALE GENOMIC DNA]</scope>
    <source>
        <strain evidence="1 2">CIAT 652</strain>
    </source>
</reference>
<accession>B3PYM3</accession>
<evidence type="ECO:0000313" key="1">
    <source>
        <dbReference type="EMBL" id="ACE90952.1"/>
    </source>
</evidence>
<organism evidence="1 2">
    <name type="scientific">Rhizobium etli (strain CIAT 652)</name>
    <dbReference type="NCBI Taxonomy" id="491916"/>
    <lineage>
        <taxon>Bacteria</taxon>
        <taxon>Pseudomonadati</taxon>
        <taxon>Pseudomonadota</taxon>
        <taxon>Alphaproteobacteria</taxon>
        <taxon>Hyphomicrobiales</taxon>
        <taxon>Rhizobiaceae</taxon>
        <taxon>Rhizobium/Agrobacterium group</taxon>
        <taxon>Rhizobium</taxon>
    </lineage>
</organism>
<evidence type="ECO:0000313" key="2">
    <source>
        <dbReference type="Proteomes" id="UP000008817"/>
    </source>
</evidence>
<dbReference type="AlphaFoldDB" id="B3PYM3"/>
<dbReference type="HOGENOM" id="CLU_2719470_0_0_5"/>
<dbReference type="KEGG" id="rec:RHECIAT_CH0001991"/>